<evidence type="ECO:0000256" key="4">
    <source>
        <dbReference type="ARBA" id="ARBA00023242"/>
    </source>
</evidence>
<dbReference type="EMBL" id="LUGH01000197">
    <property type="protein sequence ID" value="OBZ87785.1"/>
    <property type="molecule type" value="Genomic_DNA"/>
</dbReference>
<dbReference type="PANTHER" id="PTHR46910:SF3">
    <property type="entry name" value="HALOTOLERANCE PROTEIN 9-RELATED"/>
    <property type="match status" value="1"/>
</dbReference>
<comment type="caution">
    <text evidence="6">The sequence shown here is derived from an EMBL/GenBank/DDBJ whole genome shotgun (WGS) entry which is preliminary data.</text>
</comment>
<dbReference type="GO" id="GO:0006351">
    <property type="term" value="P:DNA-templated transcription"/>
    <property type="evidence" value="ECO:0007669"/>
    <property type="project" value="InterPro"/>
</dbReference>
<dbReference type="InParanoid" id="A0A1C7NFB2"/>
<evidence type="ECO:0000313" key="7">
    <source>
        <dbReference type="Proteomes" id="UP000093000"/>
    </source>
</evidence>
<keyword evidence="4" id="KW-0539">Nucleus</keyword>
<name>A0A1C7NFB2_9FUNG</name>
<proteinExistence type="predicted"/>
<sequence length="394" mass="45915">MKHYRRLIQPSISIPPPPIVLQERGNQLSIDRTGHGLYVPDHPYRLDTPYCAYGSIITSPPQPPLIEPIRHDLLKIYFEFIDPVFPLFHTPSFQTQNKLLLYAIYAVSSRWDMVETHEPRGWTYYQQAVHLLDRQEPVELATVQAVLLLLKYNEHVRRPGYMWRTRYYFSMALRMCQDLGLSRDLNLAFIEKESRKRVFWAIYCYDLMMSIEQGTLPQLKETPIMIDLPIALTDEASTKIQQWTLLIQIIQHQAAILDYLRSKQENPQRHQQLSDQLTATMKQINPPPSPSEDLCYAVCFLHLSSHFAVILLHRAHLDICYNSAVIIKEMVEWILACHAYEDMYCSIRGVQQVIHYLSAAFTIFKEKGTEEEASFTFQLIQKLASISPVIEMSM</sequence>
<dbReference type="InterPro" id="IPR007219">
    <property type="entry name" value="XnlR_reg_dom"/>
</dbReference>
<reference evidence="6 7" key="1">
    <citation type="submission" date="2016-03" db="EMBL/GenBank/DDBJ databases">
        <title>Choanephora cucurbitarum.</title>
        <authorList>
            <person name="Min B."/>
            <person name="Park H."/>
            <person name="Park J.-H."/>
            <person name="Shin H.-D."/>
            <person name="Choi I.-G."/>
        </authorList>
    </citation>
    <scope>NUCLEOTIDE SEQUENCE [LARGE SCALE GENOMIC DNA]</scope>
    <source>
        <strain evidence="6 7">KUS-F28377</strain>
    </source>
</reference>
<evidence type="ECO:0000256" key="3">
    <source>
        <dbReference type="ARBA" id="ARBA00023125"/>
    </source>
</evidence>
<evidence type="ECO:0000259" key="5">
    <source>
        <dbReference type="SMART" id="SM00906"/>
    </source>
</evidence>
<keyword evidence="2" id="KW-0479">Metal-binding</keyword>
<dbReference type="Proteomes" id="UP000093000">
    <property type="component" value="Unassembled WGS sequence"/>
</dbReference>
<dbReference type="PANTHER" id="PTHR46910">
    <property type="entry name" value="TRANSCRIPTION FACTOR PDR1"/>
    <property type="match status" value="1"/>
</dbReference>
<dbReference type="Pfam" id="PF04082">
    <property type="entry name" value="Fungal_trans"/>
    <property type="match status" value="1"/>
</dbReference>
<accession>A0A1C7NFB2</accession>
<dbReference type="GO" id="GO:0005634">
    <property type="term" value="C:nucleus"/>
    <property type="evidence" value="ECO:0007669"/>
    <property type="project" value="UniProtKB-SubCell"/>
</dbReference>
<dbReference type="OrthoDB" id="2283631at2759"/>
<protein>
    <recommendedName>
        <fullName evidence="5">Xylanolytic transcriptional activator regulatory domain-containing protein</fullName>
    </recommendedName>
</protein>
<dbReference type="GO" id="GO:0008270">
    <property type="term" value="F:zinc ion binding"/>
    <property type="evidence" value="ECO:0007669"/>
    <property type="project" value="InterPro"/>
</dbReference>
<dbReference type="STRING" id="101091.A0A1C7NFB2"/>
<comment type="subcellular location">
    <subcellularLocation>
        <location evidence="1">Nucleus</location>
    </subcellularLocation>
</comment>
<keyword evidence="3" id="KW-0238">DNA-binding</keyword>
<dbReference type="AlphaFoldDB" id="A0A1C7NFB2"/>
<dbReference type="GO" id="GO:0003677">
    <property type="term" value="F:DNA binding"/>
    <property type="evidence" value="ECO:0007669"/>
    <property type="project" value="UniProtKB-KW"/>
</dbReference>
<dbReference type="CDD" id="cd12148">
    <property type="entry name" value="fungal_TF_MHR"/>
    <property type="match status" value="1"/>
</dbReference>
<feature type="domain" description="Xylanolytic transcriptional activator regulatory" evidence="5">
    <location>
        <begin position="165"/>
        <end position="235"/>
    </location>
</feature>
<gene>
    <name evidence="6" type="ORF">A0J61_04161</name>
</gene>
<dbReference type="InterPro" id="IPR050987">
    <property type="entry name" value="AtrR-like"/>
</dbReference>
<dbReference type="SMART" id="SM00906">
    <property type="entry name" value="Fungal_trans"/>
    <property type="match status" value="1"/>
</dbReference>
<keyword evidence="7" id="KW-1185">Reference proteome</keyword>
<evidence type="ECO:0000256" key="1">
    <source>
        <dbReference type="ARBA" id="ARBA00004123"/>
    </source>
</evidence>
<evidence type="ECO:0000313" key="6">
    <source>
        <dbReference type="EMBL" id="OBZ87785.1"/>
    </source>
</evidence>
<evidence type="ECO:0000256" key="2">
    <source>
        <dbReference type="ARBA" id="ARBA00022723"/>
    </source>
</evidence>
<dbReference type="GO" id="GO:0003700">
    <property type="term" value="F:DNA-binding transcription factor activity"/>
    <property type="evidence" value="ECO:0007669"/>
    <property type="project" value="InterPro"/>
</dbReference>
<organism evidence="6 7">
    <name type="scientific">Choanephora cucurbitarum</name>
    <dbReference type="NCBI Taxonomy" id="101091"/>
    <lineage>
        <taxon>Eukaryota</taxon>
        <taxon>Fungi</taxon>
        <taxon>Fungi incertae sedis</taxon>
        <taxon>Mucoromycota</taxon>
        <taxon>Mucoromycotina</taxon>
        <taxon>Mucoromycetes</taxon>
        <taxon>Mucorales</taxon>
        <taxon>Mucorineae</taxon>
        <taxon>Choanephoraceae</taxon>
        <taxon>Choanephoroideae</taxon>
        <taxon>Choanephora</taxon>
    </lineage>
</organism>